<comment type="caution">
    <text evidence="10">The sequence shown here is derived from an EMBL/GenBank/DDBJ whole genome shotgun (WGS) entry which is preliminary data.</text>
</comment>
<reference evidence="10 11" key="1">
    <citation type="journal article" date="2015" name="Plant Cell">
        <title>Oil accumulation by the oleaginous diatom Fistulifera solaris as revealed by the genome and transcriptome.</title>
        <authorList>
            <person name="Tanaka T."/>
            <person name="Maeda Y."/>
            <person name="Veluchamy A."/>
            <person name="Tanaka M."/>
            <person name="Abida H."/>
            <person name="Marechal E."/>
            <person name="Bowler C."/>
            <person name="Muto M."/>
            <person name="Sunaga Y."/>
            <person name="Tanaka M."/>
            <person name="Yoshino T."/>
            <person name="Taniguchi T."/>
            <person name="Fukuda Y."/>
            <person name="Nemoto M."/>
            <person name="Matsumoto M."/>
            <person name="Wong P.S."/>
            <person name="Aburatani S."/>
            <person name="Fujibuchi W."/>
        </authorList>
    </citation>
    <scope>NUCLEOTIDE SEQUENCE [LARGE SCALE GENOMIC DNA]</scope>
    <source>
        <strain evidence="10 11">JPCC DA0580</strain>
    </source>
</reference>
<evidence type="ECO:0000256" key="1">
    <source>
        <dbReference type="ARBA" id="ARBA00010617"/>
    </source>
</evidence>
<dbReference type="Gene3D" id="1.10.630.10">
    <property type="entry name" value="Cytochrome P450"/>
    <property type="match status" value="1"/>
</dbReference>
<dbReference type="PROSITE" id="PS00086">
    <property type="entry name" value="CYTOCHROME_P450"/>
    <property type="match status" value="1"/>
</dbReference>
<organism evidence="10 11">
    <name type="scientific">Fistulifera solaris</name>
    <name type="common">Oleaginous diatom</name>
    <dbReference type="NCBI Taxonomy" id="1519565"/>
    <lineage>
        <taxon>Eukaryota</taxon>
        <taxon>Sar</taxon>
        <taxon>Stramenopiles</taxon>
        <taxon>Ochrophyta</taxon>
        <taxon>Bacillariophyta</taxon>
        <taxon>Bacillariophyceae</taxon>
        <taxon>Bacillariophycidae</taxon>
        <taxon>Naviculales</taxon>
        <taxon>Naviculaceae</taxon>
        <taxon>Fistulifera</taxon>
    </lineage>
</organism>
<gene>
    <name evidence="10" type="ORF">FisN_5Lh378</name>
</gene>
<keyword evidence="4 8" id="KW-0560">Oxidoreductase</keyword>
<evidence type="ECO:0000256" key="3">
    <source>
        <dbReference type="ARBA" id="ARBA00022723"/>
    </source>
</evidence>
<proteinExistence type="inferred from homology"/>
<evidence type="ECO:0000256" key="8">
    <source>
        <dbReference type="RuleBase" id="RU000461"/>
    </source>
</evidence>
<dbReference type="PANTHER" id="PTHR24291">
    <property type="entry name" value="CYTOCHROME P450 FAMILY 4"/>
    <property type="match status" value="1"/>
</dbReference>
<dbReference type="Proteomes" id="UP000198406">
    <property type="component" value="Unassembled WGS sequence"/>
</dbReference>
<evidence type="ECO:0000313" key="10">
    <source>
        <dbReference type="EMBL" id="GAX25293.1"/>
    </source>
</evidence>
<dbReference type="InterPro" id="IPR050196">
    <property type="entry name" value="Cytochrome_P450_Monoox"/>
</dbReference>
<keyword evidence="9" id="KW-0472">Membrane</keyword>
<evidence type="ECO:0000256" key="9">
    <source>
        <dbReference type="SAM" id="Phobius"/>
    </source>
</evidence>
<evidence type="ECO:0000256" key="4">
    <source>
        <dbReference type="ARBA" id="ARBA00023002"/>
    </source>
</evidence>
<dbReference type="PRINTS" id="PR00465">
    <property type="entry name" value="EP450IV"/>
</dbReference>
<evidence type="ECO:0000313" key="11">
    <source>
        <dbReference type="Proteomes" id="UP000198406"/>
    </source>
</evidence>
<dbReference type="GO" id="GO:0005506">
    <property type="term" value="F:iron ion binding"/>
    <property type="evidence" value="ECO:0007669"/>
    <property type="project" value="InterPro"/>
</dbReference>
<dbReference type="EMBL" id="BDSP01000223">
    <property type="protein sequence ID" value="GAX25293.1"/>
    <property type="molecule type" value="Genomic_DNA"/>
</dbReference>
<dbReference type="InterPro" id="IPR036396">
    <property type="entry name" value="Cyt_P450_sf"/>
</dbReference>
<dbReference type="SUPFAM" id="SSF48264">
    <property type="entry name" value="Cytochrome P450"/>
    <property type="match status" value="1"/>
</dbReference>
<dbReference type="InterPro" id="IPR001128">
    <property type="entry name" value="Cyt_P450"/>
</dbReference>
<sequence length="542" mass="62521">MLFAKKLLSPDLLLLVRNIAFALLVVFAAQWLMKRKRYIEACDQLPGPTLKGFSPWLAHVEAYARTVGTVPGYPGIPRSVQVIDDFIKNWGEQGLFRLWFFHPYRLPFARAAVIIVDPYLVRQFLTQKDITDRIVKEKRTYKIAAPILGGSFLALPDGARWKHQRKMVARGFNQDFLELTNTVLVELLYEQAFPEIDRTLEQASTSALNVLEWNTRVTSETLGKVAFSYSFGSFSQTESTTTKNAPSLYETYHFILYVLSKRTRSPPFASMLRFKENREFDEKIRFLDSVVDKVMKKRVQEHRHAATPSNGNKRHRDLLSYMICDEDGLSYQELRANMKMFMFAGQDTTSSALSFAFGQLAYDLGRQEKLRHEIDALFDALPDNRQPEYKDVMSLKYLDAVARETLRLYSAGVVGRTTVEDCVLKNEGGKIFVIPANVSVYIFPFINSKWTNGVSERLHEWIPERFMEDSKIQEDWMAFSVGPRNCVGQPLAMAEFKIVLCHMLRRYTLKRSSEMEEDPIPIILMVLKPHKMTIEISKRIIQ</sequence>
<comment type="similarity">
    <text evidence="1 8">Belongs to the cytochrome P450 family.</text>
</comment>
<dbReference type="OrthoDB" id="44260at2759"/>
<protein>
    <recommendedName>
        <fullName evidence="12">Cytochrome P450</fullName>
    </recommendedName>
</protein>
<dbReference type="GO" id="GO:0004497">
    <property type="term" value="F:monooxygenase activity"/>
    <property type="evidence" value="ECO:0007669"/>
    <property type="project" value="UniProtKB-KW"/>
</dbReference>
<dbReference type="GO" id="GO:0016705">
    <property type="term" value="F:oxidoreductase activity, acting on paired donors, with incorporation or reduction of molecular oxygen"/>
    <property type="evidence" value="ECO:0007669"/>
    <property type="project" value="InterPro"/>
</dbReference>
<name>A0A1Z5KG73_FISSO</name>
<dbReference type="InterPro" id="IPR002403">
    <property type="entry name" value="Cyt_P450_E_grp-IV"/>
</dbReference>
<accession>A0A1Z5KG73</accession>
<dbReference type="InParanoid" id="A0A1Z5KG73"/>
<dbReference type="PANTHER" id="PTHR24291:SF50">
    <property type="entry name" value="BIFUNCTIONAL ALBAFLAVENONE MONOOXYGENASE_TERPENE SYNTHASE"/>
    <property type="match status" value="1"/>
</dbReference>
<feature type="transmembrane region" description="Helical" evidence="9">
    <location>
        <begin position="12"/>
        <end position="33"/>
    </location>
</feature>
<keyword evidence="6 8" id="KW-0503">Monooxygenase</keyword>
<keyword evidence="5 7" id="KW-0408">Iron</keyword>
<keyword evidence="9" id="KW-0812">Transmembrane</keyword>
<dbReference type="InterPro" id="IPR017972">
    <property type="entry name" value="Cyt_P450_CS"/>
</dbReference>
<evidence type="ECO:0000256" key="7">
    <source>
        <dbReference type="PIRSR" id="PIRSR602403-1"/>
    </source>
</evidence>
<keyword evidence="2 7" id="KW-0349">Heme</keyword>
<keyword evidence="11" id="KW-1185">Reference proteome</keyword>
<evidence type="ECO:0008006" key="12">
    <source>
        <dbReference type="Google" id="ProtNLM"/>
    </source>
</evidence>
<dbReference type="PRINTS" id="PR00385">
    <property type="entry name" value="P450"/>
</dbReference>
<comment type="cofactor">
    <cofactor evidence="7">
        <name>heme</name>
        <dbReference type="ChEBI" id="CHEBI:30413"/>
    </cofactor>
</comment>
<keyword evidence="9" id="KW-1133">Transmembrane helix</keyword>
<feature type="binding site" description="axial binding residue" evidence="7">
    <location>
        <position position="486"/>
    </location>
    <ligand>
        <name>heme</name>
        <dbReference type="ChEBI" id="CHEBI:30413"/>
    </ligand>
    <ligandPart>
        <name>Fe</name>
        <dbReference type="ChEBI" id="CHEBI:18248"/>
    </ligandPart>
</feature>
<dbReference type="GO" id="GO:0020037">
    <property type="term" value="F:heme binding"/>
    <property type="evidence" value="ECO:0007669"/>
    <property type="project" value="InterPro"/>
</dbReference>
<evidence type="ECO:0000256" key="2">
    <source>
        <dbReference type="ARBA" id="ARBA00022617"/>
    </source>
</evidence>
<dbReference type="Pfam" id="PF00067">
    <property type="entry name" value="p450"/>
    <property type="match status" value="1"/>
</dbReference>
<evidence type="ECO:0000256" key="5">
    <source>
        <dbReference type="ARBA" id="ARBA00023004"/>
    </source>
</evidence>
<evidence type="ECO:0000256" key="6">
    <source>
        <dbReference type="ARBA" id="ARBA00023033"/>
    </source>
</evidence>
<keyword evidence="3 7" id="KW-0479">Metal-binding</keyword>
<dbReference type="AlphaFoldDB" id="A0A1Z5KG73"/>